<dbReference type="Gene3D" id="3.80.10.10">
    <property type="entry name" value="Ribonuclease Inhibitor"/>
    <property type="match status" value="1"/>
</dbReference>
<evidence type="ECO:0000313" key="2">
    <source>
        <dbReference type="Proteomes" id="UP000187203"/>
    </source>
</evidence>
<dbReference type="InterPro" id="IPR032675">
    <property type="entry name" value="LRR_dom_sf"/>
</dbReference>
<evidence type="ECO:0000313" key="1">
    <source>
        <dbReference type="EMBL" id="OMP10870.1"/>
    </source>
</evidence>
<dbReference type="EMBL" id="AWUE01011180">
    <property type="protein sequence ID" value="OMP10870.1"/>
    <property type="molecule type" value="Genomic_DNA"/>
</dbReference>
<dbReference type="AlphaFoldDB" id="A0A1R3KUW0"/>
<dbReference type="SUPFAM" id="SSF52058">
    <property type="entry name" value="L domain-like"/>
    <property type="match status" value="1"/>
</dbReference>
<dbReference type="PANTHER" id="PTHR45752:SF195">
    <property type="entry name" value="LEUCINE-RICH REPEAT (LRR) FAMILY PROTEIN-RELATED"/>
    <property type="match status" value="1"/>
</dbReference>
<dbReference type="Proteomes" id="UP000187203">
    <property type="component" value="Unassembled WGS sequence"/>
</dbReference>
<dbReference type="OrthoDB" id="1936883at2759"/>
<organism evidence="1 2">
    <name type="scientific">Corchorus olitorius</name>
    <dbReference type="NCBI Taxonomy" id="93759"/>
    <lineage>
        <taxon>Eukaryota</taxon>
        <taxon>Viridiplantae</taxon>
        <taxon>Streptophyta</taxon>
        <taxon>Embryophyta</taxon>
        <taxon>Tracheophyta</taxon>
        <taxon>Spermatophyta</taxon>
        <taxon>Magnoliopsida</taxon>
        <taxon>eudicotyledons</taxon>
        <taxon>Gunneridae</taxon>
        <taxon>Pentapetalae</taxon>
        <taxon>rosids</taxon>
        <taxon>malvids</taxon>
        <taxon>Malvales</taxon>
        <taxon>Malvaceae</taxon>
        <taxon>Grewioideae</taxon>
        <taxon>Apeibeae</taxon>
        <taxon>Corchorus</taxon>
    </lineage>
</organism>
<accession>A0A1R3KUW0</accession>
<protein>
    <submittedName>
        <fullName evidence="1">Leucine rich repeat 4</fullName>
    </submittedName>
</protein>
<keyword evidence="2" id="KW-1185">Reference proteome</keyword>
<feature type="non-terminal residue" evidence="1">
    <location>
        <position position="214"/>
    </location>
</feature>
<sequence length="214" mass="24509">MESLQILSLDGTAIMTLPFSIKNAINLKYAGLKGTGIRQKWWIYPSIIDYMIQKPFYVNGATIDRSNNLAAQLEKISVRDCPALRKCVDKSEALSFLFDVRLLDLSGNNFERLPKLGQFRKLEELHISYCQRLKSLPELPPHLQRLNARYCTSLESIGKFPLQWKRINILKYSYNFINCFNLIKDASSEIVANAHRTIELIAAATSIERLPSKK</sequence>
<reference evidence="2" key="1">
    <citation type="submission" date="2013-09" db="EMBL/GenBank/DDBJ databases">
        <title>Corchorus olitorius genome sequencing.</title>
        <authorList>
            <person name="Alam M."/>
            <person name="Haque M.S."/>
            <person name="Islam M.S."/>
            <person name="Emdad E.M."/>
            <person name="Islam M.M."/>
            <person name="Ahmed B."/>
            <person name="Halim A."/>
            <person name="Hossen Q.M.M."/>
            <person name="Hossain M.Z."/>
            <person name="Ahmed R."/>
            <person name="Khan M.M."/>
            <person name="Islam R."/>
            <person name="Rashid M.M."/>
            <person name="Khan S.A."/>
            <person name="Rahman M.S."/>
            <person name="Alam M."/>
            <person name="Yahiya A.S."/>
            <person name="Khan M.S."/>
            <person name="Azam M.S."/>
            <person name="Haque T."/>
            <person name="Lashkar M.Z.H."/>
            <person name="Akhand A.I."/>
            <person name="Morshed G."/>
            <person name="Roy S."/>
            <person name="Uddin K.S."/>
            <person name="Rabeya T."/>
            <person name="Hossain A.S."/>
            <person name="Chowdhury A."/>
            <person name="Snigdha A.R."/>
            <person name="Mortoza M.S."/>
            <person name="Matin S.A."/>
            <person name="Hoque S.M.E."/>
            <person name="Islam M.K."/>
            <person name="Roy D.K."/>
            <person name="Haider R."/>
            <person name="Moosa M.M."/>
            <person name="Elias S.M."/>
            <person name="Hasan A.M."/>
            <person name="Jahan S."/>
            <person name="Shafiuddin M."/>
            <person name="Mahmood N."/>
            <person name="Shommy N.S."/>
        </authorList>
    </citation>
    <scope>NUCLEOTIDE SEQUENCE [LARGE SCALE GENOMIC DNA]</scope>
    <source>
        <strain evidence="2">cv. O-4</strain>
    </source>
</reference>
<comment type="caution">
    <text evidence="1">The sequence shown here is derived from an EMBL/GenBank/DDBJ whole genome shotgun (WGS) entry which is preliminary data.</text>
</comment>
<dbReference type="InterPro" id="IPR050715">
    <property type="entry name" value="LRR-SigEffector_domain"/>
</dbReference>
<gene>
    <name evidence="1" type="ORF">COLO4_04201</name>
</gene>
<name>A0A1R3KUW0_9ROSI</name>
<dbReference type="PANTHER" id="PTHR45752">
    <property type="entry name" value="LEUCINE-RICH REPEAT-CONTAINING"/>
    <property type="match status" value="1"/>
</dbReference>
<proteinExistence type="predicted"/>